<dbReference type="GO" id="GO:0043190">
    <property type="term" value="C:ATP-binding cassette (ABC) transporter complex"/>
    <property type="evidence" value="ECO:0007669"/>
    <property type="project" value="InterPro"/>
</dbReference>
<dbReference type="Gene3D" id="3.40.190.10">
    <property type="entry name" value="Periplasmic binding protein-like II"/>
    <property type="match status" value="1"/>
</dbReference>
<dbReference type="Pfam" id="PF00496">
    <property type="entry name" value="SBP_bac_5"/>
    <property type="match status" value="1"/>
</dbReference>
<evidence type="ECO:0000256" key="2">
    <source>
        <dbReference type="ARBA" id="ARBA00005695"/>
    </source>
</evidence>
<dbReference type="KEGG" id="mes:Meso_1949"/>
<feature type="chain" id="PRO_5004180234" evidence="3">
    <location>
        <begin position="30"/>
        <end position="506"/>
    </location>
</feature>
<organism evidence="5">
    <name type="scientific">Chelativorans sp. (strain BNC1)</name>
    <dbReference type="NCBI Taxonomy" id="266779"/>
    <lineage>
        <taxon>Bacteria</taxon>
        <taxon>Pseudomonadati</taxon>
        <taxon>Pseudomonadota</taxon>
        <taxon>Alphaproteobacteria</taxon>
        <taxon>Hyphomicrobiales</taxon>
        <taxon>Phyllobacteriaceae</taxon>
        <taxon>Chelativorans</taxon>
    </lineage>
</organism>
<dbReference type="GO" id="GO:0015833">
    <property type="term" value="P:peptide transport"/>
    <property type="evidence" value="ECO:0007669"/>
    <property type="project" value="TreeGrafter"/>
</dbReference>
<proteinExistence type="inferred from homology"/>
<dbReference type="InterPro" id="IPR030678">
    <property type="entry name" value="Peptide/Ni-bd"/>
</dbReference>
<feature type="domain" description="Solute-binding protein family 5" evidence="4">
    <location>
        <begin position="77"/>
        <end position="387"/>
    </location>
</feature>
<gene>
    <name evidence="5" type="ordered locus">Meso_1949</name>
</gene>
<sequence precursor="true">MTKLGKRRIVWTLLGAQAALAMAMAPAFAAEGSITLALPSEPTSLDACDDSTNANARVLRGNIVEGLTRLDPQTGVVQPLLATEWTRADDNNWLFTIRPGVTFHDGAPLDAEAVVFGINRSMNPDLVCQTLSLFANKTTASVESEMVVRITTETPDPILPARIAYIDLPSPATPANAKTDTPIGTGPYQLGSREIGQSIVLNAYAGYWGDAPAIATATYLWRSEPTIRASMVKTGEADIAIDIPFHEAEGAPNAQEYSTNSVFFLRPMLRKPPLDDVRVRQAVAAAIDKVTLTEVLMERSGKPTDQLVTPLINGNVPDFAGVPYDVEKAKALLAEAKADGVPVETPIALIARTDLFSGSTEIAQALQQMLQQAGFTVTLEAVDSVAWSPWARKPDSLTQPVNLLMSAHDNISGDASLSFPNNFGSGGRLSMADDADLDARLAAAAVLSGDARTAAYRDIAREAYAEHIVIPVAELQSRLLLSDRVNYQSNGFTDIELHLSEVTLRQ</sequence>
<comment type="similarity">
    <text evidence="2">Belongs to the bacterial solute-binding protein 5 family.</text>
</comment>
<protein>
    <submittedName>
        <fullName evidence="5">Extracellular solute-binding protein, family 5</fullName>
    </submittedName>
</protein>
<comment type="subcellular location">
    <subcellularLocation>
        <location evidence="1">Periplasm</location>
    </subcellularLocation>
</comment>
<evidence type="ECO:0000256" key="3">
    <source>
        <dbReference type="SAM" id="SignalP"/>
    </source>
</evidence>
<dbReference type="GO" id="GO:0030288">
    <property type="term" value="C:outer membrane-bounded periplasmic space"/>
    <property type="evidence" value="ECO:0007669"/>
    <property type="project" value="UniProtKB-ARBA"/>
</dbReference>
<accession>Q11GY3</accession>
<keyword evidence="3" id="KW-0732">Signal</keyword>
<evidence type="ECO:0000313" key="5">
    <source>
        <dbReference type="EMBL" id="ABG63342.1"/>
    </source>
</evidence>
<dbReference type="PIRSF" id="PIRSF002741">
    <property type="entry name" value="MppA"/>
    <property type="match status" value="1"/>
</dbReference>
<dbReference type="HOGENOM" id="CLU_017028_7_0_5"/>
<dbReference type="OrthoDB" id="9803988at2"/>
<reference evidence="5" key="1">
    <citation type="submission" date="2006-06" db="EMBL/GenBank/DDBJ databases">
        <title>Complete sequence of chromosome of Chelativorans sp. BNC1.</title>
        <authorList>
            <consortium name="US DOE Joint Genome Institute"/>
            <person name="Copeland A."/>
            <person name="Lucas S."/>
            <person name="Lapidus A."/>
            <person name="Barry K."/>
            <person name="Detter J.C."/>
            <person name="Glavina del Rio T."/>
            <person name="Hammon N."/>
            <person name="Israni S."/>
            <person name="Dalin E."/>
            <person name="Tice H."/>
            <person name="Pitluck S."/>
            <person name="Chertkov O."/>
            <person name="Brettin T."/>
            <person name="Bruce D."/>
            <person name="Han C."/>
            <person name="Tapia R."/>
            <person name="Gilna P."/>
            <person name="Schmutz J."/>
            <person name="Larimer F."/>
            <person name="Land M."/>
            <person name="Hauser L."/>
            <person name="Kyrpides N."/>
            <person name="Mikhailova N."/>
            <person name="Richardson P."/>
        </authorList>
    </citation>
    <scope>NUCLEOTIDE SEQUENCE</scope>
    <source>
        <strain evidence="5">BNC1</strain>
    </source>
</reference>
<dbReference type="InterPro" id="IPR039424">
    <property type="entry name" value="SBP_5"/>
</dbReference>
<dbReference type="Gene3D" id="3.10.105.10">
    <property type="entry name" value="Dipeptide-binding Protein, Domain 3"/>
    <property type="match status" value="1"/>
</dbReference>
<name>Q11GY3_CHESB</name>
<dbReference type="PANTHER" id="PTHR30290">
    <property type="entry name" value="PERIPLASMIC BINDING COMPONENT OF ABC TRANSPORTER"/>
    <property type="match status" value="1"/>
</dbReference>
<evidence type="ECO:0000259" key="4">
    <source>
        <dbReference type="Pfam" id="PF00496"/>
    </source>
</evidence>
<dbReference type="eggNOG" id="COG0747">
    <property type="taxonomic scope" value="Bacteria"/>
</dbReference>
<dbReference type="STRING" id="266779.Meso_1949"/>
<dbReference type="AlphaFoldDB" id="Q11GY3"/>
<evidence type="ECO:0000256" key="1">
    <source>
        <dbReference type="ARBA" id="ARBA00004418"/>
    </source>
</evidence>
<feature type="signal peptide" evidence="3">
    <location>
        <begin position="1"/>
        <end position="29"/>
    </location>
</feature>
<dbReference type="EMBL" id="CP000390">
    <property type="protein sequence ID" value="ABG63342.1"/>
    <property type="molecule type" value="Genomic_DNA"/>
</dbReference>
<dbReference type="InterPro" id="IPR000914">
    <property type="entry name" value="SBP_5_dom"/>
</dbReference>
<dbReference type="SUPFAM" id="SSF53850">
    <property type="entry name" value="Periplasmic binding protein-like II"/>
    <property type="match status" value="1"/>
</dbReference>
<dbReference type="GO" id="GO:1904680">
    <property type="term" value="F:peptide transmembrane transporter activity"/>
    <property type="evidence" value="ECO:0007669"/>
    <property type="project" value="TreeGrafter"/>
</dbReference>